<dbReference type="InterPro" id="IPR021710">
    <property type="entry name" value="DUF3293"/>
</dbReference>
<proteinExistence type="predicted"/>
<dbReference type="EMBL" id="JBHUFZ010000001">
    <property type="protein sequence ID" value="MFD1888705.1"/>
    <property type="molecule type" value="Genomic_DNA"/>
</dbReference>
<gene>
    <name evidence="1" type="ORF">ACFSCS_00690</name>
</gene>
<organism evidence="1 2">
    <name type="scientific">Luteococcus peritonei</name>
    <dbReference type="NCBI Taxonomy" id="88874"/>
    <lineage>
        <taxon>Bacteria</taxon>
        <taxon>Bacillati</taxon>
        <taxon>Actinomycetota</taxon>
        <taxon>Actinomycetes</taxon>
        <taxon>Propionibacteriales</taxon>
        <taxon>Propionibacteriaceae</taxon>
        <taxon>Luteococcus</taxon>
    </lineage>
</organism>
<evidence type="ECO:0000313" key="2">
    <source>
        <dbReference type="Proteomes" id="UP001597326"/>
    </source>
</evidence>
<dbReference type="Proteomes" id="UP001597326">
    <property type="component" value="Unassembled WGS sequence"/>
</dbReference>
<comment type="caution">
    <text evidence="1">The sequence shown here is derived from an EMBL/GenBank/DDBJ whole genome shotgun (WGS) entry which is preliminary data.</text>
</comment>
<keyword evidence="2" id="KW-1185">Reference proteome</keyword>
<protein>
    <submittedName>
        <fullName evidence="1">DUF3293 domain-containing protein</fullName>
    </submittedName>
</protein>
<dbReference type="Pfam" id="PF11697">
    <property type="entry name" value="DUF3293"/>
    <property type="match status" value="1"/>
</dbReference>
<sequence>MYESPYPGETGPFLSDQIRVTVPQHADGPEPLRTPPTIGWEESWRSHRLRFWPDPDGLPLELSPTDGPSDGPDQVLGADQAWLLPATGGFVRPTTIQEDLAATRALHDGLSARSIAWAPATLHAADQQWAQSGALLWKVEAEQALALARRHGQATVLRWDQQGLAAVMTSEQARGDGRRLPPTAPVPMALKPAATGCPMRCGADGWCKRWGGPWTSASITAALVWEAHRRMLTESLGCSLCHGGPVARGGPSGLTDLFSPTREGGWAWGGPRSLPED</sequence>
<reference evidence="2" key="1">
    <citation type="journal article" date="2019" name="Int. J. Syst. Evol. Microbiol.">
        <title>The Global Catalogue of Microorganisms (GCM) 10K type strain sequencing project: providing services to taxonomists for standard genome sequencing and annotation.</title>
        <authorList>
            <consortium name="The Broad Institute Genomics Platform"/>
            <consortium name="The Broad Institute Genome Sequencing Center for Infectious Disease"/>
            <person name="Wu L."/>
            <person name="Ma J."/>
        </authorList>
    </citation>
    <scope>NUCLEOTIDE SEQUENCE [LARGE SCALE GENOMIC DNA]</scope>
    <source>
        <strain evidence="2">CAIM 431</strain>
    </source>
</reference>
<dbReference type="RefSeq" id="WP_343871769.1">
    <property type="nucleotide sequence ID" value="NZ_BAAAIX010000001.1"/>
</dbReference>
<accession>A0ABW4RS81</accession>
<evidence type="ECO:0000313" key="1">
    <source>
        <dbReference type="EMBL" id="MFD1888705.1"/>
    </source>
</evidence>
<name>A0ABW4RS81_9ACTN</name>